<sequence length="80" mass="8609">ERRIKSKGGEKGPKETATAPTERLYPFGRGAKAAMLEPLEARATYNGALNEGDAASPLPRKWKLTHVETVLGTTEGTAKE</sequence>
<dbReference type="Proteomes" id="UP001519460">
    <property type="component" value="Unassembled WGS sequence"/>
</dbReference>
<feature type="non-terminal residue" evidence="2">
    <location>
        <position position="1"/>
    </location>
</feature>
<keyword evidence="3" id="KW-1185">Reference proteome</keyword>
<feature type="non-terminal residue" evidence="2">
    <location>
        <position position="80"/>
    </location>
</feature>
<accession>A0ABD0KJ87</accession>
<proteinExistence type="predicted"/>
<name>A0ABD0KJ87_9CAEN</name>
<protein>
    <submittedName>
        <fullName evidence="2">Uncharacterized protein</fullName>
    </submittedName>
</protein>
<reference evidence="2 3" key="1">
    <citation type="journal article" date="2023" name="Sci. Data">
        <title>Genome assembly of the Korean intertidal mud-creeper Batillaria attramentaria.</title>
        <authorList>
            <person name="Patra A.K."/>
            <person name="Ho P.T."/>
            <person name="Jun S."/>
            <person name="Lee S.J."/>
            <person name="Kim Y."/>
            <person name="Won Y.J."/>
        </authorList>
    </citation>
    <scope>NUCLEOTIDE SEQUENCE [LARGE SCALE GENOMIC DNA]</scope>
    <source>
        <strain evidence="2">Wonlab-2016</strain>
    </source>
</reference>
<dbReference type="EMBL" id="JACVVK020000170">
    <property type="protein sequence ID" value="KAK7487042.1"/>
    <property type="molecule type" value="Genomic_DNA"/>
</dbReference>
<organism evidence="2 3">
    <name type="scientific">Batillaria attramentaria</name>
    <dbReference type="NCBI Taxonomy" id="370345"/>
    <lineage>
        <taxon>Eukaryota</taxon>
        <taxon>Metazoa</taxon>
        <taxon>Spiralia</taxon>
        <taxon>Lophotrochozoa</taxon>
        <taxon>Mollusca</taxon>
        <taxon>Gastropoda</taxon>
        <taxon>Caenogastropoda</taxon>
        <taxon>Sorbeoconcha</taxon>
        <taxon>Cerithioidea</taxon>
        <taxon>Batillariidae</taxon>
        <taxon>Batillaria</taxon>
    </lineage>
</organism>
<comment type="caution">
    <text evidence="2">The sequence shown here is derived from an EMBL/GenBank/DDBJ whole genome shotgun (WGS) entry which is preliminary data.</text>
</comment>
<evidence type="ECO:0000313" key="3">
    <source>
        <dbReference type="Proteomes" id="UP001519460"/>
    </source>
</evidence>
<dbReference type="AlphaFoldDB" id="A0ABD0KJ87"/>
<gene>
    <name evidence="2" type="ORF">BaRGS_00021712</name>
</gene>
<evidence type="ECO:0000313" key="2">
    <source>
        <dbReference type="EMBL" id="KAK7487042.1"/>
    </source>
</evidence>
<evidence type="ECO:0000256" key="1">
    <source>
        <dbReference type="SAM" id="MobiDB-lite"/>
    </source>
</evidence>
<feature type="region of interest" description="Disordered" evidence="1">
    <location>
        <begin position="1"/>
        <end position="22"/>
    </location>
</feature>